<reference evidence="2" key="1">
    <citation type="submission" date="2021-01" db="UniProtKB">
        <authorList>
            <consortium name="EnsemblMetazoa"/>
        </authorList>
    </citation>
    <scope>IDENTIFICATION</scope>
</reference>
<evidence type="ECO:0000259" key="1">
    <source>
        <dbReference type="Pfam" id="PF05270"/>
    </source>
</evidence>
<accession>A0A7M5XID6</accession>
<dbReference type="Gene3D" id="2.80.10.50">
    <property type="match status" value="1"/>
</dbReference>
<dbReference type="Proteomes" id="UP000594262">
    <property type="component" value="Unplaced"/>
</dbReference>
<dbReference type="Pfam" id="PF05270">
    <property type="entry name" value="AbfB"/>
    <property type="match status" value="1"/>
</dbReference>
<name>A0A7M5XID6_9CNID</name>
<dbReference type="OrthoDB" id="6021197at2759"/>
<dbReference type="GeneID" id="136808548"/>
<dbReference type="EnsemblMetazoa" id="CLYHEMT023777.1">
    <property type="protein sequence ID" value="CLYHEMP023777.1"/>
    <property type="gene ID" value="CLYHEMG023777"/>
</dbReference>
<sequence>MFLWTGHFANHRTDIGDDYDIQHDTKLTPLPTDKFKAVPSLNRELTDAVSFQYIKRNGWYITCKNRLCHIEPKRRTMNFERQSSFYPLVNLWYDGYTAFESTVKAGFYLRCNQHRLVVDQYDGSEIFKQEASFKTHKIIQGFENGSCNGNISTHSPLTSLHENFRHMNGGDGGRGDMSSLTSSPLLCPCCHGNNTIQSDGGFTLSVNSLYSFNESNSETNFDG</sequence>
<proteinExistence type="predicted"/>
<dbReference type="EnsemblMetazoa" id="CLYHEMT023777.2">
    <property type="protein sequence ID" value="CLYHEMP023777.2"/>
    <property type="gene ID" value="CLYHEMG023777"/>
</dbReference>
<dbReference type="InterPro" id="IPR007934">
    <property type="entry name" value="AbfB_ABD"/>
</dbReference>
<protein>
    <recommendedName>
        <fullName evidence="1">Alpha-L-arabinofuranosidase B arabinose-binding domain-containing protein</fullName>
    </recommendedName>
</protein>
<dbReference type="GO" id="GO:0046556">
    <property type="term" value="F:alpha-L-arabinofuranosidase activity"/>
    <property type="evidence" value="ECO:0007669"/>
    <property type="project" value="InterPro"/>
</dbReference>
<evidence type="ECO:0000313" key="3">
    <source>
        <dbReference type="Proteomes" id="UP000594262"/>
    </source>
</evidence>
<keyword evidence="3" id="KW-1185">Reference proteome</keyword>
<organism evidence="2 3">
    <name type="scientific">Clytia hemisphaerica</name>
    <dbReference type="NCBI Taxonomy" id="252671"/>
    <lineage>
        <taxon>Eukaryota</taxon>
        <taxon>Metazoa</taxon>
        <taxon>Cnidaria</taxon>
        <taxon>Hydrozoa</taxon>
        <taxon>Hydroidolina</taxon>
        <taxon>Leptothecata</taxon>
        <taxon>Obeliida</taxon>
        <taxon>Clytiidae</taxon>
        <taxon>Clytia</taxon>
    </lineage>
</organism>
<dbReference type="SUPFAM" id="SSF110221">
    <property type="entry name" value="AbfB domain"/>
    <property type="match status" value="1"/>
</dbReference>
<dbReference type="GO" id="GO:0046373">
    <property type="term" value="P:L-arabinose metabolic process"/>
    <property type="evidence" value="ECO:0007669"/>
    <property type="project" value="InterPro"/>
</dbReference>
<dbReference type="RefSeq" id="XP_066921176.1">
    <property type="nucleotide sequence ID" value="XM_067065075.1"/>
</dbReference>
<dbReference type="InterPro" id="IPR036195">
    <property type="entry name" value="AbfB_ABD_sf"/>
</dbReference>
<dbReference type="AlphaFoldDB" id="A0A7M5XID6"/>
<feature type="domain" description="Alpha-L-arabinofuranosidase B arabinose-binding" evidence="1">
    <location>
        <begin position="5"/>
        <end position="134"/>
    </location>
</feature>
<evidence type="ECO:0000313" key="2">
    <source>
        <dbReference type="EnsemblMetazoa" id="CLYHEMP023777.1"/>
    </source>
</evidence>